<keyword evidence="3 5" id="KW-0808">Transferase</keyword>
<dbReference type="KEGG" id="hpse:HPF_18175"/>
<comment type="similarity">
    <text evidence="1">Belongs to the glycosyltransferase 2 family.</text>
</comment>
<evidence type="ECO:0000256" key="1">
    <source>
        <dbReference type="ARBA" id="ARBA00006739"/>
    </source>
</evidence>
<evidence type="ECO:0000256" key="2">
    <source>
        <dbReference type="ARBA" id="ARBA00022676"/>
    </source>
</evidence>
<dbReference type="GO" id="GO:0102096">
    <property type="term" value="F:decaprenyl-N-acetyl-alpha-D-glucosaminyl-pyrophosphate:dTDP-alpha-L-rhamnose rhamnosyltransferase activity"/>
    <property type="evidence" value="ECO:0007669"/>
    <property type="project" value="UniProtKB-EC"/>
</dbReference>
<evidence type="ECO:0000313" key="6">
    <source>
        <dbReference type="Proteomes" id="UP000293912"/>
    </source>
</evidence>
<keyword evidence="6" id="KW-1185">Reference proteome</keyword>
<dbReference type="EC" id="2.4.1.289" evidence="5"/>
<protein>
    <submittedName>
        <fullName evidence="5">N-acetylglucosaminyl-diphospho-decaprenol L-rhamnosyltransferase</fullName>
        <ecNumber evidence="5">2.4.1.289</ecNumber>
    </submittedName>
</protein>
<dbReference type="PANTHER" id="PTHR43179:SF12">
    <property type="entry name" value="GALACTOFURANOSYLTRANSFERASE GLFT2"/>
    <property type="match status" value="1"/>
</dbReference>
<dbReference type="InterPro" id="IPR001173">
    <property type="entry name" value="Glyco_trans_2-like"/>
</dbReference>
<dbReference type="PANTHER" id="PTHR43179">
    <property type="entry name" value="RHAMNOSYLTRANSFERASE WBBL"/>
    <property type="match status" value="1"/>
</dbReference>
<dbReference type="Pfam" id="PF00535">
    <property type="entry name" value="Glycos_transf_2"/>
    <property type="match status" value="1"/>
</dbReference>
<proteinExistence type="inferred from homology"/>
<evidence type="ECO:0000259" key="4">
    <source>
        <dbReference type="Pfam" id="PF00535"/>
    </source>
</evidence>
<dbReference type="Proteomes" id="UP000293912">
    <property type="component" value="Chromosome"/>
</dbReference>
<keyword evidence="2 5" id="KW-0328">Glycosyltransferase</keyword>
<dbReference type="SUPFAM" id="SSF53448">
    <property type="entry name" value="Nucleotide-diphospho-sugar transferases"/>
    <property type="match status" value="1"/>
</dbReference>
<sequence>MPSSHDVSPDPARLSGGALAAVTIIVVTRESAHCLPALNTLLSRCPNVIVSDNGSADGTAASARRLWPHAIVLDHGRNLGFGAANNRALARVQTPFAFLLNPDCEIDGPGLEALLATAAAMPQAAVLAPQLVSASGKPEINYRFPQTWWAPRGPGASGPTCVGFVCGAAMLLRMASFREVGFFDEQFFLYYEDDDLCLRLFNAKQNIVVVPAVLAIHHSRGSVRGASPWRHEYARGFHHAQSKLQFATKYRSREEAQRLRRWLLVTTTLGLPLRAIVFSPKLLARMFGRWRGLIGWRARG</sequence>
<feature type="domain" description="Glycosyltransferase 2-like" evidence="4">
    <location>
        <begin position="32"/>
        <end position="174"/>
    </location>
</feature>
<gene>
    <name evidence="5" type="primary">wbbL3</name>
    <name evidence="5" type="ORF">HPF_18175</name>
</gene>
<accession>A0A4P6X3C0</accession>
<reference evidence="5 6" key="1">
    <citation type="submission" date="2019-03" db="EMBL/GenBank/DDBJ databases">
        <authorList>
            <person name="Sebastian G."/>
            <person name="Baumann P."/>
            <person name="Ruckert C."/>
            <person name="Kalinowski J."/>
            <person name="Nebel B."/>
            <person name="Takors R."/>
            <person name="Blombach B."/>
        </authorList>
    </citation>
    <scope>NUCLEOTIDE SEQUENCE [LARGE SCALE GENOMIC DNA]</scope>
    <source>
        <strain evidence="5 6">DSM 1084</strain>
    </source>
</reference>
<name>A0A4P6X3C0_HYDPS</name>
<dbReference type="InterPro" id="IPR029044">
    <property type="entry name" value="Nucleotide-diphossugar_trans"/>
</dbReference>
<organism evidence="5 6">
    <name type="scientific">Hydrogenophaga pseudoflava</name>
    <name type="common">Pseudomonas carboxydoflava</name>
    <dbReference type="NCBI Taxonomy" id="47421"/>
    <lineage>
        <taxon>Bacteria</taxon>
        <taxon>Pseudomonadati</taxon>
        <taxon>Pseudomonadota</taxon>
        <taxon>Betaproteobacteria</taxon>
        <taxon>Burkholderiales</taxon>
        <taxon>Comamonadaceae</taxon>
        <taxon>Hydrogenophaga</taxon>
    </lineage>
</organism>
<dbReference type="CDD" id="cd04186">
    <property type="entry name" value="GT_2_like_c"/>
    <property type="match status" value="1"/>
</dbReference>
<dbReference type="EMBL" id="CP037867">
    <property type="protein sequence ID" value="QBM29629.1"/>
    <property type="molecule type" value="Genomic_DNA"/>
</dbReference>
<dbReference type="AlphaFoldDB" id="A0A4P6X3C0"/>
<dbReference type="Gene3D" id="3.90.550.10">
    <property type="entry name" value="Spore Coat Polysaccharide Biosynthesis Protein SpsA, Chain A"/>
    <property type="match status" value="1"/>
</dbReference>
<evidence type="ECO:0000313" key="5">
    <source>
        <dbReference type="EMBL" id="QBM29629.1"/>
    </source>
</evidence>
<evidence type="ECO:0000256" key="3">
    <source>
        <dbReference type="ARBA" id="ARBA00022679"/>
    </source>
</evidence>